<dbReference type="InterPro" id="IPR016039">
    <property type="entry name" value="Thiolase-like"/>
</dbReference>
<dbReference type="PANTHER" id="PTHR10982:SF21">
    <property type="entry name" value="FATTY ACID SYNTHASE SUBUNIT BETA"/>
    <property type="match status" value="1"/>
</dbReference>
<evidence type="ECO:0000256" key="7">
    <source>
        <dbReference type="PIRSR" id="PIRSR000454-1"/>
    </source>
</evidence>
<dbReference type="InterPro" id="IPR041550">
    <property type="entry name" value="FASI_helical"/>
</dbReference>
<keyword evidence="5 6" id="KW-0808">Transferase</keyword>
<dbReference type="InterPro" id="IPR040899">
    <property type="entry name" value="Fas_alpha_ACP"/>
</dbReference>
<dbReference type="InterPro" id="IPR026025">
    <property type="entry name" value="FAS_alpha_yeast"/>
</dbReference>
<protein>
    <recommendedName>
        <fullName evidence="2">beta-ketoacyl-[acyl-carrier-protein] synthase I</fullName>
        <ecNumber evidence="2">2.3.1.41</ecNumber>
    </recommendedName>
</protein>
<dbReference type="Gene3D" id="6.10.250.1930">
    <property type="match status" value="1"/>
</dbReference>
<keyword evidence="13" id="KW-1185">Reference proteome</keyword>
<keyword evidence="3 6" id="KW-0596">Phosphopantetheine</keyword>
<evidence type="ECO:0000256" key="8">
    <source>
        <dbReference type="PIRSR" id="PIRSR000454-4"/>
    </source>
</evidence>
<organism evidence="12 13">
    <name type="scientific">Dichotomopilus funicola</name>
    <dbReference type="NCBI Taxonomy" id="1934379"/>
    <lineage>
        <taxon>Eukaryota</taxon>
        <taxon>Fungi</taxon>
        <taxon>Dikarya</taxon>
        <taxon>Ascomycota</taxon>
        <taxon>Pezizomycotina</taxon>
        <taxon>Sordariomycetes</taxon>
        <taxon>Sordariomycetidae</taxon>
        <taxon>Sordariales</taxon>
        <taxon>Chaetomiaceae</taxon>
        <taxon>Dichotomopilus</taxon>
    </lineage>
</organism>
<dbReference type="SUPFAM" id="SSF53901">
    <property type="entry name" value="Thiolase-like"/>
    <property type="match status" value="2"/>
</dbReference>
<dbReference type="GO" id="GO:0004316">
    <property type="term" value="F:3-oxoacyl-[acyl-carrier-protein] reductase (NADPH) activity"/>
    <property type="evidence" value="ECO:0007669"/>
    <property type="project" value="InterPro"/>
</dbReference>
<feature type="region of interest" description="Disordered" evidence="10">
    <location>
        <begin position="1489"/>
        <end position="1514"/>
    </location>
</feature>
<dbReference type="PANTHER" id="PTHR10982">
    <property type="entry name" value="MALONYL COA-ACYL CARRIER PROTEIN TRANSACYLASE"/>
    <property type="match status" value="1"/>
</dbReference>
<dbReference type="Pfam" id="PF02801">
    <property type="entry name" value="Ketoacyl-synt_C"/>
    <property type="match status" value="1"/>
</dbReference>
<dbReference type="PROSITE" id="PS52004">
    <property type="entry name" value="KS3_2"/>
    <property type="match status" value="1"/>
</dbReference>
<comment type="similarity">
    <text evidence="1 6">Belongs to the thiolase-like superfamily. Fungal fatty acid synthetase subunit alpha family.</text>
</comment>
<dbReference type="Pfam" id="PF00109">
    <property type="entry name" value="ketoacyl-synt"/>
    <property type="match status" value="1"/>
</dbReference>
<reference evidence="12" key="2">
    <citation type="submission" date="2023-05" db="EMBL/GenBank/DDBJ databases">
        <authorList>
            <consortium name="Lawrence Berkeley National Laboratory"/>
            <person name="Steindorff A."/>
            <person name="Hensen N."/>
            <person name="Bonometti L."/>
            <person name="Westerberg I."/>
            <person name="Brannstrom I.O."/>
            <person name="Guillou S."/>
            <person name="Cros-Aarteil S."/>
            <person name="Calhoun S."/>
            <person name="Haridas S."/>
            <person name="Kuo A."/>
            <person name="Mondo S."/>
            <person name="Pangilinan J."/>
            <person name="Riley R."/>
            <person name="Labutti K."/>
            <person name="Andreopoulos B."/>
            <person name="Lipzen A."/>
            <person name="Chen C."/>
            <person name="Yanf M."/>
            <person name="Daum C."/>
            <person name="Ng V."/>
            <person name="Clum A."/>
            <person name="Ohm R."/>
            <person name="Martin F."/>
            <person name="Silar P."/>
            <person name="Natvig D."/>
            <person name="Lalanne C."/>
            <person name="Gautier V."/>
            <person name="Ament-Velasquez S.L."/>
            <person name="Kruys A."/>
            <person name="Hutchinson M.I."/>
            <person name="Powell A.J."/>
            <person name="Barry K."/>
            <person name="Miller A.N."/>
            <person name="Grigoriev I.V."/>
            <person name="Debuchy R."/>
            <person name="Gladieux P."/>
            <person name="Thoren M.H."/>
            <person name="Johannesson H."/>
        </authorList>
    </citation>
    <scope>NUCLEOTIDE SEQUENCE</scope>
    <source>
        <strain evidence="12">CBS 141.50</strain>
    </source>
</reference>
<feature type="region of interest" description="Disordered" evidence="10">
    <location>
        <begin position="961"/>
        <end position="983"/>
    </location>
</feature>
<dbReference type="CDD" id="cd08950">
    <property type="entry name" value="KR_fFAS_SDR_c_like"/>
    <property type="match status" value="1"/>
</dbReference>
<gene>
    <name evidence="12" type="ORF">C8A04DRAFT_32793</name>
</gene>
<feature type="active site" description="For beta-ketoacyl synthase activity" evidence="7">
    <location>
        <position position="1303"/>
    </location>
</feature>
<evidence type="ECO:0000256" key="4">
    <source>
        <dbReference type="ARBA" id="ARBA00022553"/>
    </source>
</evidence>
<dbReference type="Gene3D" id="3.30.70.2490">
    <property type="match status" value="1"/>
</dbReference>
<keyword evidence="4" id="KW-0597">Phosphoprotein</keyword>
<dbReference type="EMBL" id="MU853652">
    <property type="protein sequence ID" value="KAK4139720.1"/>
    <property type="molecule type" value="Genomic_DNA"/>
</dbReference>
<evidence type="ECO:0000313" key="12">
    <source>
        <dbReference type="EMBL" id="KAK4139720.1"/>
    </source>
</evidence>
<dbReference type="PIRSF" id="PIRSF000454">
    <property type="entry name" value="FAS_yeast_alpha"/>
    <property type="match status" value="1"/>
</dbReference>
<dbReference type="RefSeq" id="XP_062633091.1">
    <property type="nucleotide sequence ID" value="XM_062782219.1"/>
</dbReference>
<dbReference type="InterPro" id="IPR047224">
    <property type="entry name" value="FAS_alpha_su_C"/>
</dbReference>
<dbReference type="SUPFAM" id="SSF51735">
    <property type="entry name" value="NAD(P)-binding Rossmann-fold domains"/>
    <property type="match status" value="1"/>
</dbReference>
<dbReference type="Pfam" id="PF18325">
    <property type="entry name" value="Fas_alpha_ACP"/>
    <property type="match status" value="1"/>
</dbReference>
<dbReference type="GO" id="GO:0004312">
    <property type="term" value="F:fatty acid synthase activity"/>
    <property type="evidence" value="ECO:0007669"/>
    <property type="project" value="InterPro"/>
</dbReference>
<dbReference type="InterPro" id="IPR050830">
    <property type="entry name" value="Fungal_FAS"/>
</dbReference>
<evidence type="ECO:0000256" key="1">
    <source>
        <dbReference type="ARBA" id="ARBA00007485"/>
    </source>
</evidence>
<dbReference type="GeneID" id="87818832"/>
<accession>A0AAN6UVH4</accession>
<dbReference type="InterPro" id="IPR014031">
    <property type="entry name" value="Ketoacyl_synth_C"/>
</dbReference>
<proteinExistence type="inferred from homology"/>
<evidence type="ECO:0000256" key="9">
    <source>
        <dbReference type="SAM" id="Coils"/>
    </source>
</evidence>
<reference evidence="12" key="1">
    <citation type="journal article" date="2023" name="Mol. Phylogenet. Evol.">
        <title>Genome-scale phylogeny and comparative genomics of the fungal order Sordariales.</title>
        <authorList>
            <person name="Hensen N."/>
            <person name="Bonometti L."/>
            <person name="Westerberg I."/>
            <person name="Brannstrom I.O."/>
            <person name="Guillou S."/>
            <person name="Cros-Aarteil S."/>
            <person name="Calhoun S."/>
            <person name="Haridas S."/>
            <person name="Kuo A."/>
            <person name="Mondo S."/>
            <person name="Pangilinan J."/>
            <person name="Riley R."/>
            <person name="LaButti K."/>
            <person name="Andreopoulos B."/>
            <person name="Lipzen A."/>
            <person name="Chen C."/>
            <person name="Yan M."/>
            <person name="Daum C."/>
            <person name="Ng V."/>
            <person name="Clum A."/>
            <person name="Steindorff A."/>
            <person name="Ohm R.A."/>
            <person name="Martin F."/>
            <person name="Silar P."/>
            <person name="Natvig D.O."/>
            <person name="Lalanne C."/>
            <person name="Gautier V."/>
            <person name="Ament-Velasquez S.L."/>
            <person name="Kruys A."/>
            <person name="Hutchinson M.I."/>
            <person name="Powell A.J."/>
            <person name="Barry K."/>
            <person name="Miller A.N."/>
            <person name="Grigoriev I.V."/>
            <person name="Debuchy R."/>
            <person name="Gladieux P."/>
            <person name="Hiltunen Thoren M."/>
            <person name="Johannesson H."/>
        </authorList>
    </citation>
    <scope>NUCLEOTIDE SEQUENCE</scope>
    <source>
        <strain evidence="12">CBS 141.50</strain>
    </source>
</reference>
<dbReference type="Gene3D" id="3.90.25.70">
    <property type="match status" value="1"/>
</dbReference>
<dbReference type="PROSITE" id="PS00606">
    <property type="entry name" value="KS3_1"/>
    <property type="match status" value="1"/>
</dbReference>
<name>A0AAN6UVH4_9PEZI</name>
<dbReference type="Pfam" id="PF18314">
    <property type="entry name" value="FAS_I_H"/>
    <property type="match status" value="1"/>
</dbReference>
<evidence type="ECO:0000256" key="3">
    <source>
        <dbReference type="ARBA" id="ARBA00022450"/>
    </source>
</evidence>
<dbReference type="GO" id="GO:0004315">
    <property type="term" value="F:3-oxoacyl-[acyl-carrier-protein] synthase activity"/>
    <property type="evidence" value="ECO:0007669"/>
    <property type="project" value="UniProtKB-EC"/>
</dbReference>
<evidence type="ECO:0000259" key="11">
    <source>
        <dbReference type="PROSITE" id="PS52004"/>
    </source>
</evidence>
<feature type="modified residue" description="O-(pantetheine 4'-phosphoryl)serine" evidence="8">
    <location>
        <position position="188"/>
    </location>
</feature>
<feature type="coiled-coil region" evidence="9">
    <location>
        <begin position="366"/>
        <end position="393"/>
    </location>
</feature>
<keyword evidence="9" id="KW-0175">Coiled coil</keyword>
<comment type="caution">
    <text evidence="12">The sequence shown here is derived from an EMBL/GenBank/DDBJ whole genome shotgun (WGS) entry which is preliminary data.</text>
</comment>
<dbReference type="Gene3D" id="3.40.47.10">
    <property type="match status" value="2"/>
</dbReference>
<dbReference type="Proteomes" id="UP001302676">
    <property type="component" value="Unassembled WGS sequence"/>
</dbReference>
<evidence type="ECO:0000256" key="2">
    <source>
        <dbReference type="ARBA" id="ARBA00013191"/>
    </source>
</evidence>
<dbReference type="EC" id="2.3.1.41" evidence="2"/>
<dbReference type="GO" id="GO:0044550">
    <property type="term" value="P:secondary metabolite biosynthetic process"/>
    <property type="evidence" value="ECO:0007669"/>
    <property type="project" value="UniProtKB-ARBA"/>
</dbReference>
<dbReference type="GO" id="GO:0042759">
    <property type="term" value="P:long-chain fatty acid biosynthetic process"/>
    <property type="evidence" value="ECO:0007669"/>
    <property type="project" value="UniProtKB-UniRule"/>
</dbReference>
<dbReference type="InterPro" id="IPR016035">
    <property type="entry name" value="Acyl_Trfase/lysoPLipase"/>
</dbReference>
<dbReference type="CDD" id="cd00828">
    <property type="entry name" value="elong_cond_enzymes"/>
    <property type="match status" value="1"/>
</dbReference>
<dbReference type="InterPro" id="IPR020841">
    <property type="entry name" value="PKS_Beta-ketoAc_synthase_dom"/>
</dbReference>
<evidence type="ECO:0000256" key="5">
    <source>
        <dbReference type="ARBA" id="ARBA00022679"/>
    </source>
</evidence>
<dbReference type="GO" id="GO:0005835">
    <property type="term" value="C:fatty acid synthase complex"/>
    <property type="evidence" value="ECO:0007669"/>
    <property type="project" value="InterPro"/>
</dbReference>
<dbReference type="Gene3D" id="3.40.50.720">
    <property type="entry name" value="NAD(P)-binding Rossmann-like Domain"/>
    <property type="match status" value="1"/>
</dbReference>
<dbReference type="SUPFAM" id="SSF52151">
    <property type="entry name" value="FabD/lysophospholipase-like"/>
    <property type="match status" value="1"/>
</dbReference>
<evidence type="ECO:0000256" key="10">
    <source>
        <dbReference type="SAM" id="MobiDB-lite"/>
    </source>
</evidence>
<dbReference type="InterPro" id="IPR018201">
    <property type="entry name" value="Ketoacyl_synth_AS"/>
</dbReference>
<dbReference type="InterPro" id="IPR036291">
    <property type="entry name" value="NAD(P)-bd_dom_sf"/>
</dbReference>
<evidence type="ECO:0000256" key="6">
    <source>
        <dbReference type="PIRNR" id="PIRNR000454"/>
    </source>
</evidence>
<dbReference type="FunFam" id="3.90.25.70:FF:000001">
    <property type="entry name" value="Fatty acid synthase subunit alpha"/>
    <property type="match status" value="1"/>
</dbReference>
<sequence length="1747" mass="189611">MSSTKDYTAAEHQLTQILLTELLAHQFCSPVQWIKTQDAILGEFATERLVEIGPAETLTNMASKTVNQDYSFQDVALGVQRELLSYNRDAPAIYYDTPGEETAAASVALDAAVKKSPITPAPTVSPDIVPSPTIDVAVTAPAPTIVSVPDRAVSPHDIITTLVALALVKQPSDIAQDQTLKALCGGRSTVQNEIIGNLTREFGSLPDQPESVALEDLASTVADHGAGAKLGPFTNALINKMVTSKMPANSNVTVLRQHLDHRWGFKNGLQDRALLAAIRSPPPARLKGEKDVHSFLDEIARTVLGGVGVDPASLTTSAGPGGDQARAMATATVAVSSEALKSFQNERTKHAEDLLRVYANQLGRDINGTTSEKAEAKATIDQLQAKLDAWSAEHGDVYEQGIRPAFDVKKARKYGSWWNWAVQQVVALFSAALVGQLDDFLVRSRQSLDLISTRASPRLLQTIDWLLRELREVPASQAVRRDVAQEWLLDLQRSCKDSVACKHPLFRCSVVSRVPILEIDQRGRISVKEAARMARPFEADSAVRCGPGCDTFDSDETCSVVDAQSYYGSFTVPTLSISMFESAYRPPGPPGGAESPNSSAMDEDGVFLQVPGTIESPVGGGVLNNNTWTPQLKTKGRSGWRTNHVITNGYLRWFQQCSTEGISFADKTVLVTGAGKASIGSEVVALCLGAGAKVVLTTSSYSQETCAYYRDLYHQHGGRGSQLVVVPFNGGSNQDVQKLVRYIYDDDAKGGLSGLGWDLDHIVPFAAVGETGRPIDGIDDKSELAHRVMLTNVVRLLGAVKAAKAERRITTHPTHVVLPFSPNHGVFGQDGLYAESKLALEALMNKWSSESWSEYLTLCGTVIGWTRGTGLMNNNDLLATGIEADLGIRTFSASEMAWHIAGLMDASTASFCDLEPMMADLGGGLSSFINLRPVLQHIQDKINSKSDMNKSIFEEQLLENGEDHPSFSSTNPTPSPPSRDRLAPKARLQVEKASLPEYQEIQPLAAKLRDMVDLERVVVVVGFGEVGPYGSSRTRWEAECSDTFSVAGCVELAWVMGLIRYHSGLLNGKDYCGWFDVETKSPIADAEVKAKYEYHITQHSGIRIVEQRTHDLTSPDKEPKLHEVAIIQDLEPFEVPLEIAEELKREHGANAAVTEIDGGQCSVVLKAGTTLWVPKAATSRSTIGSQVPTGWDPKTYGISDDIIGQVDPVTLYALVATVEAFLSAGLTDPYELYQYIHVSELGNAVGSSMGGLQSLDRMYKRRFLDRQVQSDILAETFVNTTAAWINMLLLGSSGPLRTPVGACATSLESLDTGYDMVINGRVKAVLVGGTDYLERELAREFANMQATIHAGDNAAAGRTAKEASRPATTTRAGFVEGEGCGVQLLMTARLALDMGLPIRAIVALTHMASDGIGRSVPSPGKGILTIAAEKPSAELVASPLLDVNHRRRRLAIRLRQIDEQREAELARVNSWLQQQQLLQQQQQQQQLQQQQQQQQEHGQHKTSLSRSTSAEKHAEYCRTEIDRDAKRARQVAKNTYGNDFWKHDESISPLRGALAVWGLTVNDLGVASLHGTSTKLNDVNETAVVQAQLASLGRTPGNVLPCCLQKGLVGHGKGAAGALAVNSCLQMLASGVIPGNRNADDIDPALQQRDLLFFPSRTYQNPMGVKAFSVTSFGFGQKGAQVIGVNARYLFATLSQGEYESYRVRVTEREAAADKALQQGIYGGKLVNVKEHNVYDKAKLEEAMLYR</sequence>
<dbReference type="GO" id="GO:0008897">
    <property type="term" value="F:holo-[acyl-carrier-protein] synthase activity"/>
    <property type="evidence" value="ECO:0007669"/>
    <property type="project" value="InterPro"/>
</dbReference>
<evidence type="ECO:0000313" key="13">
    <source>
        <dbReference type="Proteomes" id="UP001302676"/>
    </source>
</evidence>
<dbReference type="InterPro" id="IPR014030">
    <property type="entry name" value="Ketoacyl_synth_N"/>
</dbReference>
<feature type="domain" description="Ketosynthase family 3 (KS3)" evidence="11">
    <location>
        <begin position="1121"/>
        <end position="1686"/>
    </location>
</feature>